<dbReference type="PANTHER" id="PTHR43301">
    <property type="entry name" value="ARABINAN ENDO-1,5-ALPHA-L-ARABINOSIDASE"/>
    <property type="match status" value="1"/>
</dbReference>
<dbReference type="EMBL" id="MDYQ01000176">
    <property type="protein sequence ID" value="PRP79656.1"/>
    <property type="molecule type" value="Genomic_DNA"/>
</dbReference>
<proteinExistence type="predicted"/>
<comment type="caution">
    <text evidence="2">The sequence shown here is derived from an EMBL/GenBank/DDBJ whole genome shotgun (WGS) entry which is preliminary data.</text>
</comment>
<protein>
    <submittedName>
        <fullName evidence="2">Arabinan endo-1,5-alpha-L-arabinosidase C</fullName>
    </submittedName>
</protein>
<accession>A0A2P6N6R9</accession>
<dbReference type="STRING" id="1890364.A0A2P6N6R9"/>
<dbReference type="InParanoid" id="A0A2P6N6R9"/>
<feature type="signal peptide" evidence="1">
    <location>
        <begin position="1"/>
        <end position="16"/>
    </location>
</feature>
<sequence>MPGKLLLLFLTTFVLAQGYPKPRSCTGSCSNVQDTNILKSNNGTYYRYTHPIDTTGKDLYGCQIATSPTLDGPWTAHGAMFDGKCPSAGLPSYGQVKLWTPEKRTWYRSNMGVASSNTGLDGTDFIDRGSIGVIENYPTWNRIDPNLLGSYGCGIFSIKMANPPLSVAPKAQAVQVPSELKEEYRVQVCRAESAIGPYYNEEGQTCMEHPGKMVLASFDNIYAPGGASVLEDDVHGAVLYYQYMNTDIGYGESMIHFGWNYLNFIYGWPVLTETRDGIELSDRPGYDLPDQPVQANSTEDCQKMCVVETKYNAWAFDTCGSCWLKNGSPNVVFGGQCRASGVVTRDNSKIHIE</sequence>
<evidence type="ECO:0000313" key="2">
    <source>
        <dbReference type="EMBL" id="PRP79656.1"/>
    </source>
</evidence>
<dbReference type="Gene3D" id="3.50.4.10">
    <property type="entry name" value="Hepatocyte Growth Factor"/>
    <property type="match status" value="1"/>
</dbReference>
<organism evidence="2 3">
    <name type="scientific">Planoprotostelium fungivorum</name>
    <dbReference type="NCBI Taxonomy" id="1890364"/>
    <lineage>
        <taxon>Eukaryota</taxon>
        <taxon>Amoebozoa</taxon>
        <taxon>Evosea</taxon>
        <taxon>Variosea</taxon>
        <taxon>Cavosteliida</taxon>
        <taxon>Cavosteliaceae</taxon>
        <taxon>Planoprotostelium</taxon>
    </lineage>
</organism>
<reference evidence="2 3" key="1">
    <citation type="journal article" date="2018" name="Genome Biol. Evol.">
        <title>Multiple Roots of Fruiting Body Formation in Amoebozoa.</title>
        <authorList>
            <person name="Hillmann F."/>
            <person name="Forbes G."/>
            <person name="Novohradska S."/>
            <person name="Ferling I."/>
            <person name="Riege K."/>
            <person name="Groth M."/>
            <person name="Westermann M."/>
            <person name="Marz M."/>
            <person name="Spaller T."/>
            <person name="Winckler T."/>
            <person name="Schaap P."/>
            <person name="Glockner G."/>
        </authorList>
    </citation>
    <scope>NUCLEOTIDE SEQUENCE [LARGE SCALE GENOMIC DNA]</scope>
    <source>
        <strain evidence="2 3">Jena</strain>
    </source>
</reference>
<dbReference type="Proteomes" id="UP000241769">
    <property type="component" value="Unassembled WGS sequence"/>
</dbReference>
<keyword evidence="1" id="KW-0732">Signal</keyword>
<gene>
    <name evidence="2" type="ORF">PROFUN_10556</name>
</gene>
<dbReference type="OrthoDB" id="195678at2759"/>
<keyword evidence="3" id="KW-1185">Reference proteome</keyword>
<dbReference type="PANTHER" id="PTHR43301:SF3">
    <property type="entry name" value="ARABINAN ENDO-1,5-ALPHA-L-ARABINOSIDASE A-RELATED"/>
    <property type="match status" value="1"/>
</dbReference>
<dbReference type="AlphaFoldDB" id="A0A2P6N6R9"/>
<dbReference type="InterPro" id="IPR023296">
    <property type="entry name" value="Glyco_hydro_beta-prop_sf"/>
</dbReference>
<dbReference type="Gene3D" id="2.115.10.20">
    <property type="entry name" value="Glycosyl hydrolase domain, family 43"/>
    <property type="match status" value="2"/>
</dbReference>
<name>A0A2P6N6R9_9EUKA</name>
<evidence type="ECO:0000256" key="1">
    <source>
        <dbReference type="SAM" id="SignalP"/>
    </source>
</evidence>
<feature type="chain" id="PRO_5015175058" evidence="1">
    <location>
        <begin position="17"/>
        <end position="353"/>
    </location>
</feature>
<dbReference type="SUPFAM" id="SSF75005">
    <property type="entry name" value="Arabinanase/levansucrase/invertase"/>
    <property type="match status" value="1"/>
</dbReference>
<evidence type="ECO:0000313" key="3">
    <source>
        <dbReference type="Proteomes" id="UP000241769"/>
    </source>
</evidence>
<dbReference type="InterPro" id="IPR050727">
    <property type="entry name" value="GH43_arabinanases"/>
</dbReference>